<feature type="transmembrane region" description="Helical" evidence="7">
    <location>
        <begin position="119"/>
        <end position="147"/>
    </location>
</feature>
<feature type="transmembrane region" description="Helical" evidence="7">
    <location>
        <begin position="82"/>
        <end position="107"/>
    </location>
</feature>
<feature type="transmembrane region" description="Helical" evidence="7">
    <location>
        <begin position="239"/>
        <end position="262"/>
    </location>
</feature>
<protein>
    <recommendedName>
        <fullName evidence="8">Rhodopsin domain-containing protein</fullName>
    </recommendedName>
</protein>
<comment type="subcellular location">
    <subcellularLocation>
        <location evidence="1">Membrane</location>
        <topology evidence="1">Multi-pass membrane protein</topology>
    </subcellularLocation>
</comment>
<accession>A0AAE0U099</accession>
<dbReference type="Proteomes" id="UP001285441">
    <property type="component" value="Unassembled WGS sequence"/>
</dbReference>
<dbReference type="InterPro" id="IPR049326">
    <property type="entry name" value="Rhodopsin_dom_fungi"/>
</dbReference>
<feature type="compositionally biased region" description="Basic and acidic residues" evidence="6">
    <location>
        <begin position="315"/>
        <end position="331"/>
    </location>
</feature>
<dbReference type="GO" id="GO:0016020">
    <property type="term" value="C:membrane"/>
    <property type="evidence" value="ECO:0007669"/>
    <property type="project" value="UniProtKB-SubCell"/>
</dbReference>
<evidence type="ECO:0000256" key="6">
    <source>
        <dbReference type="SAM" id="MobiDB-lite"/>
    </source>
</evidence>
<evidence type="ECO:0000256" key="4">
    <source>
        <dbReference type="ARBA" id="ARBA00023136"/>
    </source>
</evidence>
<feature type="transmembrane region" description="Helical" evidence="7">
    <location>
        <begin position="171"/>
        <end position="191"/>
    </location>
</feature>
<feature type="compositionally biased region" description="Basic and acidic residues" evidence="6">
    <location>
        <begin position="352"/>
        <end position="371"/>
    </location>
</feature>
<dbReference type="EMBL" id="JAULSW010000004">
    <property type="protein sequence ID" value="KAK3385854.1"/>
    <property type="molecule type" value="Genomic_DNA"/>
</dbReference>
<comment type="similarity">
    <text evidence="5">Belongs to the SAT4 family.</text>
</comment>
<evidence type="ECO:0000256" key="5">
    <source>
        <dbReference type="ARBA" id="ARBA00038359"/>
    </source>
</evidence>
<dbReference type="PANTHER" id="PTHR33048:SF47">
    <property type="entry name" value="INTEGRAL MEMBRANE PROTEIN-RELATED"/>
    <property type="match status" value="1"/>
</dbReference>
<comment type="caution">
    <text evidence="9">The sequence shown here is derived from an EMBL/GenBank/DDBJ whole genome shotgun (WGS) entry which is preliminary data.</text>
</comment>
<evidence type="ECO:0000259" key="8">
    <source>
        <dbReference type="Pfam" id="PF20684"/>
    </source>
</evidence>
<dbReference type="AlphaFoldDB" id="A0AAE0U099"/>
<gene>
    <name evidence="9" type="ORF">B0H63DRAFT_188443</name>
</gene>
<dbReference type="InterPro" id="IPR052337">
    <property type="entry name" value="SAT4-like"/>
</dbReference>
<evidence type="ECO:0000256" key="1">
    <source>
        <dbReference type="ARBA" id="ARBA00004141"/>
    </source>
</evidence>
<reference evidence="9" key="2">
    <citation type="submission" date="2023-06" db="EMBL/GenBank/DDBJ databases">
        <authorList>
            <consortium name="Lawrence Berkeley National Laboratory"/>
            <person name="Haridas S."/>
            <person name="Hensen N."/>
            <person name="Bonometti L."/>
            <person name="Westerberg I."/>
            <person name="Brannstrom I.O."/>
            <person name="Guillou S."/>
            <person name="Cros-Aarteil S."/>
            <person name="Calhoun S."/>
            <person name="Kuo A."/>
            <person name="Mondo S."/>
            <person name="Pangilinan J."/>
            <person name="Riley R."/>
            <person name="LaButti K."/>
            <person name="Andreopoulos B."/>
            <person name="Lipzen A."/>
            <person name="Chen C."/>
            <person name="Yanf M."/>
            <person name="Daum C."/>
            <person name="Ng V."/>
            <person name="Clum A."/>
            <person name="Steindorff A."/>
            <person name="Ohm R."/>
            <person name="Martin F."/>
            <person name="Silar P."/>
            <person name="Natvig D."/>
            <person name="Lalanne C."/>
            <person name="Gautier V."/>
            <person name="Ament-velasquez S.L."/>
            <person name="Kruys A."/>
            <person name="Hutchinson M.I."/>
            <person name="Powell A.J."/>
            <person name="Barry K."/>
            <person name="Miller A.N."/>
            <person name="Grigoriev I.V."/>
            <person name="Debuchy R."/>
            <person name="Gladieux P."/>
            <person name="Thoren M.H."/>
            <person name="Johannesson H."/>
        </authorList>
    </citation>
    <scope>NUCLEOTIDE SEQUENCE</scope>
    <source>
        <strain evidence="9">CBS 232.78</strain>
    </source>
</reference>
<sequence length="371" mass="41098">MDDRRPAIVAVIVTFQALSWISIALRVYVRFFLTKRRMGWDDVLIVIAMCPVLAQAALQLLATKHGLGLHVIDMDLSDLTPLLHMIWWSGIMFNLSHLLIKLSYLALYLCLTPNRRIRIATYGGIAFVTAVGVTFTCLSIFMCTPIIRGWDKSVLGTCINDEAFLFSNATFNMAADIIVFVIPIPMLWGLQLPLRQRLILLSTFTCGAVILVASAVRINTIFGLVVPPTRDPTWDLAPLIIWAEIEVNIAIILACAGSFKALMQSLFPSFMDGIVTGSAGKTAKSQSRLTHQAHALQSRDRVNKAAFQTVIEASPRPRQDDESVDSREHIVDGAAPTPEWPRMQTTISVHSSKRDSADEGVKNDAEHLFVN</sequence>
<dbReference type="PANTHER" id="PTHR33048">
    <property type="entry name" value="PTH11-LIKE INTEGRAL MEMBRANE PROTEIN (AFU_ORTHOLOGUE AFUA_5G11245)"/>
    <property type="match status" value="1"/>
</dbReference>
<evidence type="ECO:0000313" key="9">
    <source>
        <dbReference type="EMBL" id="KAK3385854.1"/>
    </source>
</evidence>
<evidence type="ECO:0000256" key="7">
    <source>
        <dbReference type="SAM" id="Phobius"/>
    </source>
</evidence>
<evidence type="ECO:0000256" key="2">
    <source>
        <dbReference type="ARBA" id="ARBA00022692"/>
    </source>
</evidence>
<keyword evidence="10" id="KW-1185">Reference proteome</keyword>
<keyword evidence="4 7" id="KW-0472">Membrane</keyword>
<evidence type="ECO:0000256" key="3">
    <source>
        <dbReference type="ARBA" id="ARBA00022989"/>
    </source>
</evidence>
<keyword evidence="2 7" id="KW-0812">Transmembrane</keyword>
<feature type="transmembrane region" description="Helical" evidence="7">
    <location>
        <begin position="198"/>
        <end position="219"/>
    </location>
</feature>
<feature type="domain" description="Rhodopsin" evidence="8">
    <location>
        <begin position="25"/>
        <end position="264"/>
    </location>
</feature>
<organism evidence="9 10">
    <name type="scientific">Podospora didyma</name>
    <dbReference type="NCBI Taxonomy" id="330526"/>
    <lineage>
        <taxon>Eukaryota</taxon>
        <taxon>Fungi</taxon>
        <taxon>Dikarya</taxon>
        <taxon>Ascomycota</taxon>
        <taxon>Pezizomycotina</taxon>
        <taxon>Sordariomycetes</taxon>
        <taxon>Sordariomycetidae</taxon>
        <taxon>Sordariales</taxon>
        <taxon>Podosporaceae</taxon>
        <taxon>Podospora</taxon>
    </lineage>
</organism>
<keyword evidence="3 7" id="KW-1133">Transmembrane helix</keyword>
<reference evidence="9" key="1">
    <citation type="journal article" date="2023" name="Mol. Phylogenet. Evol.">
        <title>Genome-scale phylogeny and comparative genomics of the fungal order Sordariales.</title>
        <authorList>
            <person name="Hensen N."/>
            <person name="Bonometti L."/>
            <person name="Westerberg I."/>
            <person name="Brannstrom I.O."/>
            <person name="Guillou S."/>
            <person name="Cros-Aarteil S."/>
            <person name="Calhoun S."/>
            <person name="Haridas S."/>
            <person name="Kuo A."/>
            <person name="Mondo S."/>
            <person name="Pangilinan J."/>
            <person name="Riley R."/>
            <person name="LaButti K."/>
            <person name="Andreopoulos B."/>
            <person name="Lipzen A."/>
            <person name="Chen C."/>
            <person name="Yan M."/>
            <person name="Daum C."/>
            <person name="Ng V."/>
            <person name="Clum A."/>
            <person name="Steindorff A."/>
            <person name="Ohm R.A."/>
            <person name="Martin F."/>
            <person name="Silar P."/>
            <person name="Natvig D.O."/>
            <person name="Lalanne C."/>
            <person name="Gautier V."/>
            <person name="Ament-Velasquez S.L."/>
            <person name="Kruys A."/>
            <person name="Hutchinson M.I."/>
            <person name="Powell A.J."/>
            <person name="Barry K."/>
            <person name="Miller A.N."/>
            <person name="Grigoriev I.V."/>
            <person name="Debuchy R."/>
            <person name="Gladieux P."/>
            <person name="Hiltunen Thoren M."/>
            <person name="Johannesson H."/>
        </authorList>
    </citation>
    <scope>NUCLEOTIDE SEQUENCE</scope>
    <source>
        <strain evidence="9">CBS 232.78</strain>
    </source>
</reference>
<feature type="transmembrane region" description="Helical" evidence="7">
    <location>
        <begin position="6"/>
        <end position="31"/>
    </location>
</feature>
<dbReference type="Pfam" id="PF20684">
    <property type="entry name" value="Fung_rhodopsin"/>
    <property type="match status" value="1"/>
</dbReference>
<feature type="region of interest" description="Disordered" evidence="6">
    <location>
        <begin position="314"/>
        <end position="371"/>
    </location>
</feature>
<evidence type="ECO:0000313" key="10">
    <source>
        <dbReference type="Proteomes" id="UP001285441"/>
    </source>
</evidence>
<proteinExistence type="inferred from homology"/>
<name>A0AAE0U099_9PEZI</name>